<keyword evidence="1" id="KW-1133">Transmembrane helix</keyword>
<protein>
    <submittedName>
        <fullName evidence="2">Uncharacterized protein</fullName>
    </submittedName>
</protein>
<dbReference type="EMBL" id="FZQP02002070">
    <property type="protein sequence ID" value="VVC94614.1"/>
    <property type="molecule type" value="Genomic_DNA"/>
</dbReference>
<dbReference type="AlphaFoldDB" id="A0A5E4QCE0"/>
<proteinExistence type="predicted"/>
<evidence type="ECO:0000313" key="2">
    <source>
        <dbReference type="EMBL" id="VVC94614.1"/>
    </source>
</evidence>
<gene>
    <name evidence="2" type="ORF">LSINAPIS_LOCUS6519</name>
</gene>
<name>A0A5E4QCE0_9NEOP</name>
<dbReference type="Proteomes" id="UP000324832">
    <property type="component" value="Unassembled WGS sequence"/>
</dbReference>
<evidence type="ECO:0000256" key="1">
    <source>
        <dbReference type="SAM" id="Phobius"/>
    </source>
</evidence>
<evidence type="ECO:0000313" key="3">
    <source>
        <dbReference type="Proteomes" id="UP000324832"/>
    </source>
</evidence>
<reference evidence="2 3" key="1">
    <citation type="submission" date="2017-07" db="EMBL/GenBank/DDBJ databases">
        <authorList>
            <person name="Talla V."/>
            <person name="Backstrom N."/>
        </authorList>
    </citation>
    <scope>NUCLEOTIDE SEQUENCE [LARGE SCALE GENOMIC DNA]</scope>
</reference>
<keyword evidence="1" id="KW-0472">Membrane</keyword>
<keyword evidence="1" id="KW-0812">Transmembrane</keyword>
<feature type="transmembrane region" description="Helical" evidence="1">
    <location>
        <begin position="7"/>
        <end position="26"/>
    </location>
</feature>
<sequence>MNSSSKLSCYILFDIMSKFLFCMYLSPLPVPVANEKPKKKHNNCHCQ</sequence>
<accession>A0A5E4QCE0</accession>
<keyword evidence="3" id="KW-1185">Reference proteome</keyword>
<organism evidence="2 3">
    <name type="scientific">Leptidea sinapis</name>
    <dbReference type="NCBI Taxonomy" id="189913"/>
    <lineage>
        <taxon>Eukaryota</taxon>
        <taxon>Metazoa</taxon>
        <taxon>Ecdysozoa</taxon>
        <taxon>Arthropoda</taxon>
        <taxon>Hexapoda</taxon>
        <taxon>Insecta</taxon>
        <taxon>Pterygota</taxon>
        <taxon>Neoptera</taxon>
        <taxon>Endopterygota</taxon>
        <taxon>Lepidoptera</taxon>
        <taxon>Glossata</taxon>
        <taxon>Ditrysia</taxon>
        <taxon>Papilionoidea</taxon>
        <taxon>Pieridae</taxon>
        <taxon>Dismorphiinae</taxon>
        <taxon>Leptidea</taxon>
    </lineage>
</organism>